<feature type="domain" description="Transposase Helix-turn-helix" evidence="1">
    <location>
        <begin position="73"/>
        <end position="115"/>
    </location>
</feature>
<protein>
    <recommendedName>
        <fullName evidence="1">Transposase Helix-turn-helix domain-containing protein</fullName>
    </recommendedName>
</protein>
<gene>
    <name evidence="2" type="ORF">FHS57_002456</name>
</gene>
<dbReference type="EMBL" id="JACIBY010000004">
    <property type="protein sequence ID" value="MBB3838451.1"/>
    <property type="molecule type" value="Genomic_DNA"/>
</dbReference>
<evidence type="ECO:0000313" key="3">
    <source>
        <dbReference type="Proteomes" id="UP000541352"/>
    </source>
</evidence>
<reference evidence="2 3" key="1">
    <citation type="submission" date="2020-08" db="EMBL/GenBank/DDBJ databases">
        <title>Genomic Encyclopedia of Type Strains, Phase IV (KMG-IV): sequencing the most valuable type-strain genomes for metagenomic binning, comparative biology and taxonomic classification.</title>
        <authorList>
            <person name="Goeker M."/>
        </authorList>
    </citation>
    <scope>NUCLEOTIDE SEQUENCE [LARGE SCALE GENOMIC DNA]</scope>
    <source>
        <strain evidence="2 3">DSM 17976</strain>
    </source>
</reference>
<accession>A0A7W5ZM89</accession>
<dbReference type="AlphaFoldDB" id="A0A7W5ZM89"/>
<comment type="caution">
    <text evidence="2">The sequence shown here is derived from an EMBL/GenBank/DDBJ whole genome shotgun (WGS) entry which is preliminary data.</text>
</comment>
<dbReference type="RefSeq" id="WP_084332128.1">
    <property type="nucleotide sequence ID" value="NZ_JACIBY010000004.1"/>
</dbReference>
<name>A0A7W5ZM89_9BACT</name>
<evidence type="ECO:0000259" key="1">
    <source>
        <dbReference type="Pfam" id="PF13613"/>
    </source>
</evidence>
<organism evidence="2 3">
    <name type="scientific">Runella defluvii</name>
    <dbReference type="NCBI Taxonomy" id="370973"/>
    <lineage>
        <taxon>Bacteria</taxon>
        <taxon>Pseudomonadati</taxon>
        <taxon>Bacteroidota</taxon>
        <taxon>Cytophagia</taxon>
        <taxon>Cytophagales</taxon>
        <taxon>Spirosomataceae</taxon>
        <taxon>Runella</taxon>
    </lineage>
</organism>
<dbReference type="InterPro" id="IPR027805">
    <property type="entry name" value="Transposase_HTH_dom"/>
</dbReference>
<dbReference type="Pfam" id="PF13613">
    <property type="entry name" value="HTH_Tnp_4"/>
    <property type="match status" value="1"/>
</dbReference>
<evidence type="ECO:0000313" key="2">
    <source>
        <dbReference type="EMBL" id="MBB3838451.1"/>
    </source>
</evidence>
<proteinExistence type="predicted"/>
<dbReference type="Proteomes" id="UP000541352">
    <property type="component" value="Unassembled WGS sequence"/>
</dbReference>
<keyword evidence="3" id="KW-1185">Reference proteome</keyword>
<sequence>MTMNFMPVRRYNELEADEQGLRRLTGLKNEEFLALYYAFREEWQLYFYFFTFTGQQRQRKQISVRKNSIFSDSRDALLFVLTYLKGGVLQEELAETFGMDQPKVSRYLTITQKLLLQVIFKNPNIIPKWKQKKLRDAIFSRTSTYEEGMEE</sequence>